<feature type="compositionally biased region" description="Pro residues" evidence="2">
    <location>
        <begin position="188"/>
        <end position="204"/>
    </location>
</feature>
<dbReference type="EMBL" id="JBHTRV010000018">
    <property type="protein sequence ID" value="MFE5982618.1"/>
    <property type="molecule type" value="Genomic_DNA"/>
</dbReference>
<accession>A0ABW6IY74</accession>
<proteinExistence type="inferred from homology"/>
<dbReference type="Gene3D" id="2.60.60.30">
    <property type="entry name" value="sav2460 like domains"/>
    <property type="match status" value="1"/>
</dbReference>
<evidence type="ECO:0000256" key="2">
    <source>
        <dbReference type="SAM" id="MobiDB-lite"/>
    </source>
</evidence>
<keyword evidence="5" id="KW-1185">Reference proteome</keyword>
<evidence type="ECO:0000256" key="1">
    <source>
        <dbReference type="ARBA" id="ARBA00008775"/>
    </source>
</evidence>
<feature type="compositionally biased region" description="Low complexity" evidence="2">
    <location>
        <begin position="167"/>
        <end position="187"/>
    </location>
</feature>
<organism evidence="4 5">
    <name type="scientific">Streptomyces wedmorensis</name>
    <dbReference type="NCBI Taxonomy" id="43759"/>
    <lineage>
        <taxon>Bacteria</taxon>
        <taxon>Bacillati</taxon>
        <taxon>Actinomycetota</taxon>
        <taxon>Actinomycetes</taxon>
        <taxon>Kitasatosporales</taxon>
        <taxon>Streptomycetaceae</taxon>
        <taxon>Streptomyces</taxon>
    </lineage>
</organism>
<dbReference type="CDD" id="cd06974">
    <property type="entry name" value="TerD_like"/>
    <property type="match status" value="1"/>
</dbReference>
<evidence type="ECO:0000313" key="4">
    <source>
        <dbReference type="EMBL" id="MFE5982618.1"/>
    </source>
</evidence>
<reference evidence="4 5" key="1">
    <citation type="submission" date="2024-09" db="EMBL/GenBank/DDBJ databases">
        <title>The Natural Products Discovery Center: Release of the First 8490 Sequenced Strains for Exploring Actinobacteria Biosynthetic Diversity.</title>
        <authorList>
            <person name="Kalkreuter E."/>
            <person name="Kautsar S.A."/>
            <person name="Yang D."/>
            <person name="Bader C.D."/>
            <person name="Teijaro C.N."/>
            <person name="Fluegel L."/>
            <person name="Davis C.M."/>
            <person name="Simpson J.R."/>
            <person name="Lauterbach L."/>
            <person name="Steele A.D."/>
            <person name="Gui C."/>
            <person name="Meng S."/>
            <person name="Li G."/>
            <person name="Viehrig K."/>
            <person name="Ye F."/>
            <person name="Su P."/>
            <person name="Kiefer A.F."/>
            <person name="Nichols A."/>
            <person name="Cepeda A.J."/>
            <person name="Yan W."/>
            <person name="Fan B."/>
            <person name="Jiang Y."/>
            <person name="Adhikari A."/>
            <person name="Zheng C.-J."/>
            <person name="Schuster L."/>
            <person name="Cowan T.M."/>
            <person name="Smanski M.J."/>
            <person name="Chevrette M.G."/>
            <person name="De Carvalho L.P.S."/>
            <person name="Shen B."/>
        </authorList>
    </citation>
    <scope>NUCLEOTIDE SEQUENCE [LARGE SCALE GENOMIC DNA]</scope>
    <source>
        <strain evidence="4 5">NPDC056472</strain>
    </source>
</reference>
<dbReference type="PRINTS" id="PR01217">
    <property type="entry name" value="PRICHEXTENSN"/>
</dbReference>
<dbReference type="PANTHER" id="PTHR32097">
    <property type="entry name" value="CAMP-BINDING PROTEIN 1-RELATED"/>
    <property type="match status" value="1"/>
</dbReference>
<feature type="region of interest" description="Disordered" evidence="2">
    <location>
        <begin position="159"/>
        <end position="329"/>
    </location>
</feature>
<evidence type="ECO:0000259" key="3">
    <source>
        <dbReference type="Pfam" id="PF02342"/>
    </source>
</evidence>
<protein>
    <submittedName>
        <fullName evidence="4">TerD family protein</fullName>
    </submittedName>
</protein>
<feature type="compositionally biased region" description="Pro residues" evidence="2">
    <location>
        <begin position="232"/>
        <end position="272"/>
    </location>
</feature>
<evidence type="ECO:0000313" key="5">
    <source>
        <dbReference type="Proteomes" id="UP001600424"/>
    </source>
</evidence>
<dbReference type="PANTHER" id="PTHR32097:SF4">
    <property type="entry name" value="GENERAL STRESS PROTEIN 16U"/>
    <property type="match status" value="1"/>
</dbReference>
<name>A0ABW6IY74_STRWE</name>
<dbReference type="InterPro" id="IPR051324">
    <property type="entry name" value="Stress/Tellurium_Resist"/>
</dbReference>
<feature type="compositionally biased region" description="Pro residues" evidence="2">
    <location>
        <begin position="280"/>
        <end position="315"/>
    </location>
</feature>
<gene>
    <name evidence="4" type="ORF">ACFQ63_23230</name>
</gene>
<comment type="similarity">
    <text evidence="1">Belongs to the CAPAB/TerDEXZ family.</text>
</comment>
<dbReference type="Pfam" id="PF02342">
    <property type="entry name" value="TerD"/>
    <property type="match status" value="1"/>
</dbReference>
<dbReference type="Proteomes" id="UP001600424">
    <property type="component" value="Unassembled WGS sequence"/>
</dbReference>
<dbReference type="InterPro" id="IPR003325">
    <property type="entry name" value="TerD"/>
</dbReference>
<sequence length="575" mass="58074">MTKGGNGYVPTVPLRIAVHGGLDAMALLLTEGGVVRGDGDVVFHGAPAHPSGAVRLTAAGGGTAWLDVGLPAVEERITRVLVIGSTETGVLGDVAGLAVEAFAPDGTSVVRYDVTDAAGETAMVIAELYRRAGGWKFRAVGQGYANGLAGLATDHGVDVADPVPGRTAPDTGASPSPTPGTSSGPVPAVSPPTGPGPTPVPAPAPAQGFTPPAAPAPAPAPPPMSGFSPRAAPAPAPGFAPPPAPAPAPGFAPPPAPAPAPGSVPPPAPAPAPAQGFTPPAAPAPAPGFAPPPPPPAPAPAPGFAPPPAFGPPPAHGFGAPQDPAFAASKTPGFIPSAAPAAQGFAPPAVPAAGVPGAQVPPAGPAVPGGPGWWSYGPVFEPYTQTGRDNDVITVDGLPPGPVVVQLDVEGDGYTGLSVLNWRNKETDSLVNSTEDDFRGRVLATVPKNGTLRMRLEAEGPWRVEVSPLAAARRLTEEEVDFRGPDVLLHTGGVADLAIHYRGVENLIVNVFELYGHDDHTALPEDDNVVNEIGKRRETVPLPEGPLVVQFEMADGPWRAHLKRVQPPTRQGRFR</sequence>
<feature type="domain" description="TerD" evidence="3">
    <location>
        <begin position="22"/>
        <end position="155"/>
    </location>
</feature>
<dbReference type="RefSeq" id="WP_386257991.1">
    <property type="nucleotide sequence ID" value="NZ_JBHTRV010000018.1"/>
</dbReference>
<comment type="caution">
    <text evidence="4">The sequence shown here is derived from an EMBL/GenBank/DDBJ whole genome shotgun (WGS) entry which is preliminary data.</text>
</comment>
<feature type="compositionally biased region" description="Pro residues" evidence="2">
    <location>
        <begin position="212"/>
        <end position="224"/>
    </location>
</feature>